<dbReference type="AlphaFoldDB" id="A0A0H4VMZ9"/>
<dbReference type="SUPFAM" id="SSF46689">
    <property type="entry name" value="Homeodomain-like"/>
    <property type="match status" value="1"/>
</dbReference>
<dbReference type="GO" id="GO:0000976">
    <property type="term" value="F:transcription cis-regulatory region binding"/>
    <property type="evidence" value="ECO:0007669"/>
    <property type="project" value="TreeGrafter"/>
</dbReference>
<dbReference type="KEGG" id="ruf:TH63_15400"/>
<dbReference type="Gene3D" id="1.10.10.60">
    <property type="entry name" value="Homeodomain-like"/>
    <property type="match status" value="1"/>
</dbReference>
<dbReference type="PATRIC" id="fig|1379910.4.peg.3359"/>
<organism evidence="7 8">
    <name type="scientific">Rufibacter radiotolerans</name>
    <dbReference type="NCBI Taxonomy" id="1379910"/>
    <lineage>
        <taxon>Bacteria</taxon>
        <taxon>Pseudomonadati</taxon>
        <taxon>Bacteroidota</taxon>
        <taxon>Cytophagia</taxon>
        <taxon>Cytophagales</taxon>
        <taxon>Hymenobacteraceae</taxon>
        <taxon>Rufibacter</taxon>
    </lineage>
</organism>
<name>A0A0H4VMZ9_9BACT</name>
<keyword evidence="4" id="KW-0804">Transcription</keyword>
<evidence type="ECO:0000313" key="8">
    <source>
        <dbReference type="Proteomes" id="UP000036458"/>
    </source>
</evidence>
<dbReference type="Proteomes" id="UP000036458">
    <property type="component" value="Chromosome"/>
</dbReference>
<dbReference type="PANTHER" id="PTHR30055">
    <property type="entry name" value="HTH-TYPE TRANSCRIPTIONAL REGULATOR RUTR"/>
    <property type="match status" value="1"/>
</dbReference>
<dbReference type="Pfam" id="PF00440">
    <property type="entry name" value="TetR_N"/>
    <property type="match status" value="1"/>
</dbReference>
<dbReference type="InterPro" id="IPR009057">
    <property type="entry name" value="Homeodomain-like_sf"/>
</dbReference>
<evidence type="ECO:0000256" key="4">
    <source>
        <dbReference type="ARBA" id="ARBA00023163"/>
    </source>
</evidence>
<dbReference type="PANTHER" id="PTHR30055:SF175">
    <property type="entry name" value="HTH-TYPE TRANSCRIPTIONAL REPRESSOR KSTR2"/>
    <property type="match status" value="1"/>
</dbReference>
<keyword evidence="1" id="KW-0678">Repressor</keyword>
<evidence type="ECO:0000256" key="3">
    <source>
        <dbReference type="ARBA" id="ARBA00023125"/>
    </source>
</evidence>
<reference evidence="7 8" key="1">
    <citation type="submission" date="2015-01" db="EMBL/GenBank/DDBJ databases">
        <title>Rufibacter sp./DG31D/ whole genome sequencing.</title>
        <authorList>
            <person name="Kim M.K."/>
            <person name="Srinivasan S."/>
            <person name="Lee J.-J."/>
        </authorList>
    </citation>
    <scope>NUCLEOTIDE SEQUENCE [LARGE SCALE GENOMIC DNA]</scope>
    <source>
        <strain evidence="7 8">DG31D</strain>
    </source>
</reference>
<feature type="domain" description="HTH tetR-type" evidence="6">
    <location>
        <begin position="1"/>
        <end position="61"/>
    </location>
</feature>
<proteinExistence type="predicted"/>
<dbReference type="EMBL" id="CP010777">
    <property type="protein sequence ID" value="AKQ46693.1"/>
    <property type="molecule type" value="Genomic_DNA"/>
</dbReference>
<dbReference type="STRING" id="1379910.TH63_15400"/>
<dbReference type="RefSeq" id="WP_048921723.1">
    <property type="nucleotide sequence ID" value="NZ_CP010777.1"/>
</dbReference>
<accession>A0A0H4VMZ9</accession>
<dbReference type="Gene3D" id="1.10.357.10">
    <property type="entry name" value="Tetracycline Repressor, domain 2"/>
    <property type="match status" value="1"/>
</dbReference>
<feature type="DNA-binding region" description="H-T-H motif" evidence="5">
    <location>
        <begin position="24"/>
        <end position="43"/>
    </location>
</feature>
<dbReference type="GO" id="GO:0003700">
    <property type="term" value="F:DNA-binding transcription factor activity"/>
    <property type="evidence" value="ECO:0007669"/>
    <property type="project" value="TreeGrafter"/>
</dbReference>
<evidence type="ECO:0000256" key="2">
    <source>
        <dbReference type="ARBA" id="ARBA00023015"/>
    </source>
</evidence>
<gene>
    <name evidence="7" type="ORF">TH63_15400</name>
</gene>
<keyword evidence="2" id="KW-0805">Transcription regulation</keyword>
<dbReference type="OrthoDB" id="881297at2"/>
<evidence type="ECO:0000256" key="5">
    <source>
        <dbReference type="PROSITE-ProRule" id="PRU00335"/>
    </source>
</evidence>
<sequence length="204" mass="23954">MEIRERILQEALVLFFQRGIKAVSMDDVAAHLGVSKKTIYKWFANKDELVYEGMHQHITGMESTCCVALDTANNAMEAMFQIVEMVRGLMRQVHPTIFYDLQKYHPQTWQLWKEHKDSFFLKQTKDHIQRGIREKLFREDIDVEIVARLRLAEVELGFNSEIYPATQFDLQKVQIALLEHFVLGLATLKGHKLINQYKQITEEE</sequence>
<dbReference type="InterPro" id="IPR050109">
    <property type="entry name" value="HTH-type_TetR-like_transc_reg"/>
</dbReference>
<dbReference type="PROSITE" id="PS50977">
    <property type="entry name" value="HTH_TETR_2"/>
    <property type="match status" value="1"/>
</dbReference>
<dbReference type="PRINTS" id="PR00455">
    <property type="entry name" value="HTHTETR"/>
</dbReference>
<keyword evidence="3 5" id="KW-0238">DNA-binding</keyword>
<protein>
    <submittedName>
        <fullName evidence="7">TetR family transcriptional regulator</fullName>
    </submittedName>
</protein>
<evidence type="ECO:0000313" key="7">
    <source>
        <dbReference type="EMBL" id="AKQ46693.1"/>
    </source>
</evidence>
<dbReference type="InterPro" id="IPR001647">
    <property type="entry name" value="HTH_TetR"/>
</dbReference>
<keyword evidence="8" id="KW-1185">Reference proteome</keyword>
<dbReference type="SUPFAM" id="SSF48498">
    <property type="entry name" value="Tetracyclin repressor-like, C-terminal domain"/>
    <property type="match status" value="1"/>
</dbReference>
<evidence type="ECO:0000259" key="6">
    <source>
        <dbReference type="PROSITE" id="PS50977"/>
    </source>
</evidence>
<dbReference type="InterPro" id="IPR036271">
    <property type="entry name" value="Tet_transcr_reg_TetR-rel_C_sf"/>
</dbReference>
<evidence type="ECO:0000256" key="1">
    <source>
        <dbReference type="ARBA" id="ARBA00022491"/>
    </source>
</evidence>